<dbReference type="AlphaFoldDB" id="A0AAD7X0M5"/>
<evidence type="ECO:0000256" key="5">
    <source>
        <dbReference type="ARBA" id="ARBA00022837"/>
    </source>
</evidence>
<dbReference type="EMBL" id="JAINUG010000008">
    <property type="protein sequence ID" value="KAJ8415920.1"/>
    <property type="molecule type" value="Genomic_DNA"/>
</dbReference>
<name>A0AAD7X0M5_9TELE</name>
<keyword evidence="4" id="KW-0677">Repeat</keyword>
<feature type="compositionally biased region" description="Basic and acidic residues" evidence="10">
    <location>
        <begin position="504"/>
        <end position="514"/>
    </location>
</feature>
<evidence type="ECO:0000256" key="2">
    <source>
        <dbReference type="ARBA" id="ARBA00022490"/>
    </source>
</evidence>
<dbReference type="SUPFAM" id="SSF47473">
    <property type="entry name" value="EF-hand"/>
    <property type="match status" value="1"/>
</dbReference>
<keyword evidence="7" id="KW-0969">Cilium</keyword>
<evidence type="ECO:0000313" key="12">
    <source>
        <dbReference type="EMBL" id="KAJ8415920.1"/>
    </source>
</evidence>
<dbReference type="Pfam" id="PF13499">
    <property type="entry name" value="EF-hand_7"/>
    <property type="match status" value="1"/>
</dbReference>
<dbReference type="Pfam" id="PF25325">
    <property type="entry name" value="EF-hand_EFHB_C"/>
    <property type="match status" value="1"/>
</dbReference>
<evidence type="ECO:0000256" key="10">
    <source>
        <dbReference type="SAM" id="MobiDB-lite"/>
    </source>
</evidence>
<dbReference type="PROSITE" id="PS50222">
    <property type="entry name" value="EF_HAND_2"/>
    <property type="match status" value="2"/>
</dbReference>
<keyword evidence="2" id="KW-0963">Cytoplasm</keyword>
<keyword evidence="9" id="KW-0966">Cell projection</keyword>
<feature type="region of interest" description="Disordered" evidence="10">
    <location>
        <begin position="494"/>
        <end position="514"/>
    </location>
</feature>
<dbReference type="Proteomes" id="UP001221898">
    <property type="component" value="Unassembled WGS sequence"/>
</dbReference>
<dbReference type="InterPro" id="IPR018247">
    <property type="entry name" value="EF_Hand_1_Ca_BS"/>
</dbReference>
<feature type="domain" description="EF-hand" evidence="11">
    <location>
        <begin position="357"/>
        <end position="392"/>
    </location>
</feature>
<dbReference type="CDD" id="cd00051">
    <property type="entry name" value="EFh"/>
    <property type="match status" value="1"/>
</dbReference>
<dbReference type="PROSITE" id="PS00018">
    <property type="entry name" value="EF_HAND_1"/>
    <property type="match status" value="1"/>
</dbReference>
<evidence type="ECO:0000313" key="13">
    <source>
        <dbReference type="Proteomes" id="UP001221898"/>
    </source>
</evidence>
<evidence type="ECO:0000256" key="3">
    <source>
        <dbReference type="ARBA" id="ARBA00022723"/>
    </source>
</evidence>
<dbReference type="PANTHER" id="PTHR12086">
    <property type="entry name" value="EF-HAND DOMAIN C-TERMINAL CONTAINING PROTEIN"/>
    <property type="match status" value="1"/>
</dbReference>
<keyword evidence="3" id="KW-0479">Metal-binding</keyword>
<dbReference type="InterPro" id="IPR011992">
    <property type="entry name" value="EF-hand-dom_pair"/>
</dbReference>
<sequence>MTLLQRNTRHKGKYIDRCPNLRTAGKLIPIGDRVGTCLREIIPRTVTPPVVKKFVNSRRPGIGATRVFPGKADDPDISSALFHGRRTRPSVNRELVINPRPKTLYQHKLQQIQEAGYSTNKKAPLGRSHDQSPGLPNGMDTATTTFGMKNQKGFTAGETINPPKTAEQIERENQEEHPLYRRSHNSYFVGERINRKYTWSQYMKDNSFGISTPHNNDGLAVAKSLHWLYEIQKNNTGTLVSKQSEDFRKRTQPQIGKTHDPIVDTLNVPADHTFGICLPSEKIGVEDLMDPNSPERYLKGTERQRALVSAVQEHLKKANFHNFSSLLQAFMHYDKKRQGWIDKEDLQDLCLQFNLLLSTPVLDSLMEYCDVNKDGRLDFLEFANFLNWKGKMPINPIDEQILTGVCKPSTAPVDAKRVTIQESDAWDLTEVSEALVRPEDLEPFQVGSELKTPKTLTRPKTVPPSFNTSSSVIRAVVGGPSIVNNRRYGIPSVRTDLPTPRIRRTGDRTNYGDESTVHDLVHPNCFSLRGVHEEHFFIPRPKQEMVGIFRNVGVDISQDVFEEAWKLASLRHPRGDVCVDSFWKVLMEIQAN</sequence>
<evidence type="ECO:0000256" key="6">
    <source>
        <dbReference type="ARBA" id="ARBA00022846"/>
    </source>
</evidence>
<dbReference type="PANTHER" id="PTHR12086:SF12">
    <property type="entry name" value="EF-HAND DOMAIN-CONTAINING FAMILY MEMBER B"/>
    <property type="match status" value="1"/>
</dbReference>
<feature type="region of interest" description="Disordered" evidence="10">
    <location>
        <begin position="118"/>
        <end position="142"/>
    </location>
</feature>
<evidence type="ECO:0000256" key="4">
    <source>
        <dbReference type="ARBA" id="ARBA00022737"/>
    </source>
</evidence>
<feature type="domain" description="EF-hand" evidence="11">
    <location>
        <begin position="321"/>
        <end position="356"/>
    </location>
</feature>
<comment type="caution">
    <text evidence="12">The sequence shown here is derived from an EMBL/GenBank/DDBJ whole genome shotgun (WGS) entry which is preliminary data.</text>
</comment>
<proteinExistence type="predicted"/>
<organism evidence="12 13">
    <name type="scientific">Aldrovandia affinis</name>
    <dbReference type="NCBI Taxonomy" id="143900"/>
    <lineage>
        <taxon>Eukaryota</taxon>
        <taxon>Metazoa</taxon>
        <taxon>Chordata</taxon>
        <taxon>Craniata</taxon>
        <taxon>Vertebrata</taxon>
        <taxon>Euteleostomi</taxon>
        <taxon>Actinopterygii</taxon>
        <taxon>Neopterygii</taxon>
        <taxon>Teleostei</taxon>
        <taxon>Notacanthiformes</taxon>
        <taxon>Halosauridae</taxon>
        <taxon>Aldrovandia</taxon>
    </lineage>
</organism>
<evidence type="ECO:0000259" key="11">
    <source>
        <dbReference type="PROSITE" id="PS50222"/>
    </source>
</evidence>
<keyword evidence="8" id="KW-0206">Cytoskeleton</keyword>
<dbReference type="InterPro" id="IPR057428">
    <property type="entry name" value="EFHB_EF-hand_C"/>
</dbReference>
<protein>
    <recommendedName>
        <fullName evidence="11">EF-hand domain-containing protein</fullName>
    </recommendedName>
</protein>
<evidence type="ECO:0000256" key="1">
    <source>
        <dbReference type="ARBA" id="ARBA00004611"/>
    </source>
</evidence>
<dbReference type="GO" id="GO:0005509">
    <property type="term" value="F:calcium ion binding"/>
    <property type="evidence" value="ECO:0007669"/>
    <property type="project" value="InterPro"/>
</dbReference>
<evidence type="ECO:0000256" key="8">
    <source>
        <dbReference type="ARBA" id="ARBA00023212"/>
    </source>
</evidence>
<dbReference type="Gene3D" id="1.10.238.10">
    <property type="entry name" value="EF-hand"/>
    <property type="match status" value="1"/>
</dbReference>
<reference evidence="12" key="1">
    <citation type="journal article" date="2023" name="Science">
        <title>Genome structures resolve the early diversification of teleost fishes.</title>
        <authorList>
            <person name="Parey E."/>
            <person name="Louis A."/>
            <person name="Montfort J."/>
            <person name="Bouchez O."/>
            <person name="Roques C."/>
            <person name="Iampietro C."/>
            <person name="Lluch J."/>
            <person name="Castinel A."/>
            <person name="Donnadieu C."/>
            <person name="Desvignes T."/>
            <person name="Floi Bucao C."/>
            <person name="Jouanno E."/>
            <person name="Wen M."/>
            <person name="Mejri S."/>
            <person name="Dirks R."/>
            <person name="Jansen H."/>
            <person name="Henkel C."/>
            <person name="Chen W.J."/>
            <person name="Zahm M."/>
            <person name="Cabau C."/>
            <person name="Klopp C."/>
            <person name="Thompson A.W."/>
            <person name="Robinson-Rechavi M."/>
            <person name="Braasch I."/>
            <person name="Lecointre G."/>
            <person name="Bobe J."/>
            <person name="Postlethwait J.H."/>
            <person name="Berthelot C."/>
            <person name="Roest Crollius H."/>
            <person name="Guiguen Y."/>
        </authorList>
    </citation>
    <scope>NUCLEOTIDE SEQUENCE</scope>
    <source>
        <strain evidence="12">NC1722</strain>
    </source>
</reference>
<accession>A0AAD7X0M5</accession>
<keyword evidence="6" id="KW-0282">Flagellum</keyword>
<keyword evidence="5" id="KW-0106">Calcium</keyword>
<evidence type="ECO:0000256" key="9">
    <source>
        <dbReference type="ARBA" id="ARBA00023273"/>
    </source>
</evidence>
<gene>
    <name evidence="12" type="ORF">AAFF_G00404770</name>
</gene>
<comment type="subcellular location">
    <subcellularLocation>
        <location evidence="1">Cytoplasm</location>
        <location evidence="1">Cytoskeleton</location>
        <location evidence="1">Flagellum axoneme</location>
    </subcellularLocation>
</comment>
<evidence type="ECO:0000256" key="7">
    <source>
        <dbReference type="ARBA" id="ARBA00023069"/>
    </source>
</evidence>
<keyword evidence="13" id="KW-1185">Reference proteome</keyword>
<dbReference type="InterPro" id="IPR040193">
    <property type="entry name" value="EFHC1/EFHC2/EFHB"/>
</dbReference>
<dbReference type="InterPro" id="IPR002048">
    <property type="entry name" value="EF_hand_dom"/>
</dbReference>